<evidence type="ECO:0000313" key="2">
    <source>
        <dbReference type="EMBL" id="KAL3272458.1"/>
    </source>
</evidence>
<feature type="compositionally biased region" description="Basic and acidic residues" evidence="1">
    <location>
        <begin position="32"/>
        <end position="54"/>
    </location>
</feature>
<dbReference type="CDD" id="cd00403">
    <property type="entry name" value="Ribosomal_L1"/>
    <property type="match status" value="1"/>
</dbReference>
<dbReference type="EMBL" id="JABFTP020000062">
    <property type="protein sequence ID" value="KAL3272458.1"/>
    <property type="molecule type" value="Genomic_DNA"/>
</dbReference>
<comment type="caution">
    <text evidence="2">The sequence shown here is derived from an EMBL/GenBank/DDBJ whole genome shotgun (WGS) entry which is preliminary data.</text>
</comment>
<keyword evidence="3" id="KW-1185">Reference proteome</keyword>
<accession>A0ABD2N1A4</accession>
<feature type="compositionally biased region" description="Basic residues" evidence="1">
    <location>
        <begin position="1"/>
        <end position="15"/>
    </location>
</feature>
<evidence type="ECO:0008006" key="4">
    <source>
        <dbReference type="Google" id="ProtNLM"/>
    </source>
</evidence>
<dbReference type="Gene3D" id="3.30.190.20">
    <property type="match status" value="1"/>
</dbReference>
<dbReference type="InterPro" id="IPR023674">
    <property type="entry name" value="Ribosomal_uL1-like"/>
</dbReference>
<dbReference type="InterPro" id="IPR028364">
    <property type="entry name" value="Ribosomal_uL1/biogenesis"/>
</dbReference>
<dbReference type="InterPro" id="IPR016095">
    <property type="entry name" value="Ribosomal_uL1_3-a/b-sand"/>
</dbReference>
<protein>
    <recommendedName>
        <fullName evidence="4">Ribosomal protein L1</fullName>
    </recommendedName>
</protein>
<organism evidence="2 3">
    <name type="scientific">Cryptolaemus montrouzieri</name>
    <dbReference type="NCBI Taxonomy" id="559131"/>
    <lineage>
        <taxon>Eukaryota</taxon>
        <taxon>Metazoa</taxon>
        <taxon>Ecdysozoa</taxon>
        <taxon>Arthropoda</taxon>
        <taxon>Hexapoda</taxon>
        <taxon>Insecta</taxon>
        <taxon>Pterygota</taxon>
        <taxon>Neoptera</taxon>
        <taxon>Endopterygota</taxon>
        <taxon>Coleoptera</taxon>
        <taxon>Polyphaga</taxon>
        <taxon>Cucujiformia</taxon>
        <taxon>Coccinelloidea</taxon>
        <taxon>Coccinellidae</taxon>
        <taxon>Scymninae</taxon>
        <taxon>Scymnini</taxon>
        <taxon>Cryptolaemus</taxon>
    </lineage>
</organism>
<evidence type="ECO:0000256" key="1">
    <source>
        <dbReference type="SAM" id="MobiDB-lite"/>
    </source>
</evidence>
<evidence type="ECO:0000313" key="3">
    <source>
        <dbReference type="Proteomes" id="UP001516400"/>
    </source>
</evidence>
<reference evidence="2 3" key="1">
    <citation type="journal article" date="2021" name="BMC Biol.">
        <title>Horizontally acquired antibacterial genes associated with adaptive radiation of ladybird beetles.</title>
        <authorList>
            <person name="Li H.S."/>
            <person name="Tang X.F."/>
            <person name="Huang Y.H."/>
            <person name="Xu Z.Y."/>
            <person name="Chen M.L."/>
            <person name="Du X.Y."/>
            <person name="Qiu B.Y."/>
            <person name="Chen P.T."/>
            <person name="Zhang W."/>
            <person name="Slipinski A."/>
            <person name="Escalona H.E."/>
            <person name="Waterhouse R.M."/>
            <person name="Zwick A."/>
            <person name="Pang H."/>
        </authorList>
    </citation>
    <scope>NUCLEOTIDE SEQUENCE [LARGE SCALE GENOMIC DNA]</scope>
    <source>
        <strain evidence="2">SYSU2018</strain>
    </source>
</reference>
<dbReference type="Gene3D" id="3.40.50.790">
    <property type="match status" value="1"/>
</dbReference>
<gene>
    <name evidence="2" type="ORF">HHI36_013938</name>
</gene>
<dbReference type="AlphaFoldDB" id="A0ABD2N1A4"/>
<dbReference type="Pfam" id="PF00687">
    <property type="entry name" value="Ribosomal_L1"/>
    <property type="match status" value="1"/>
</dbReference>
<name>A0ABD2N1A4_9CUCU</name>
<proteinExistence type="predicted"/>
<sequence>MVIMKTKTKSTPRKRKLEEEVISSLPPKKGRDKSINRNEDVVTPKHEKKVENAQKKTKSTKVKSKVKKNFVALKCYDERVEEISTKYSIPIDLVETNVSNIVKLVEDNPKLKNSLFTERFPIFLQLNVWKIPKCNPTLIRIQLEHSLLDTDDEVCLIVPDVKGIKNKEYEQHIEHYEEILKQKEVTGIKKIMTLHQLKAEYESFELKRGLVELYDMFLVDGRISGRVVHHLGKIFYKKRKIPTPIKMDLGKIKNSIESAFKKSTFQVHSKGDSFMVQIGHSKMSTRELVENIFIAVENIDKQFPGGINNLKHINIYAQRGSSLPIYVALANPNTIIVPKVKVKKPKHCKDVEGELTTKLNHKVKVKPSGAIVVTQVNDQDD</sequence>
<dbReference type="SUPFAM" id="SSF56808">
    <property type="entry name" value="Ribosomal protein L1"/>
    <property type="match status" value="1"/>
</dbReference>
<feature type="region of interest" description="Disordered" evidence="1">
    <location>
        <begin position="1"/>
        <end position="59"/>
    </location>
</feature>
<dbReference type="Proteomes" id="UP001516400">
    <property type="component" value="Unassembled WGS sequence"/>
</dbReference>